<sequence>MRMQGTARRALSKPTWKQKFDVWMVNDGQRVIFFGLWVFIQFLIFSLAFVNYWFGDNFSNSRTTFGLTFAVARASALVLHVDTGIVLFPMCRNLISWLRTTPLNKVIPFDKNVAFHKMIGWSILFFTLVHTGAHYVNFYIAASLTDAPHGWLWYAFVTGPGWTGHTMLASLILLVATAVHRVRRKYFEVFWYTHHLFGVYFGFFSMHGTFCLIKPDRPPYCSSGGSFWKYWIASGLLYLLERIIREVKGRHRTFISKVVLHSSKVVEVQIKKDYIRSKAGQYIFLCCPEVSLYQFHPFTLTSAPEEDYISVHIRVVGNFTREFARRLGCDVDSKKPNSIDPKAGVNRILPRVMIDGPFGSASEDVFNYEVAVLVGAGIGVTPFASVLKSIWYRVNYPMKATRLRKVYFFWICRDKEAFEWFQDLLKAIEEEDIEQFIEIHTYLTGGLKPDEVRNVIINDEEGYQDALTGLRSPTHYGRPNLDHIFNGLCHHHPATDVGVFFCGPKPLGKQLHMYCNKYNQPQEEGTKFYYNKGTLFDQPSQAAHWSLDPIYPHFIIITVSSDPSLYLASSIMNRAA</sequence>
<reference evidence="13 14" key="1">
    <citation type="submission" date="2016-07" db="EMBL/GenBank/DDBJ databases">
        <title>Pervasive Adenine N6-methylation of Active Genes in Fungi.</title>
        <authorList>
            <consortium name="DOE Joint Genome Institute"/>
            <person name="Mondo S.J."/>
            <person name="Dannebaum R.O."/>
            <person name="Kuo R.C."/>
            <person name="Labutti K."/>
            <person name="Haridas S."/>
            <person name="Kuo A."/>
            <person name="Salamov A."/>
            <person name="Ahrendt S.R."/>
            <person name="Lipzen A."/>
            <person name="Sullivan W."/>
            <person name="Andreopoulos W.B."/>
            <person name="Clum A."/>
            <person name="Lindquist E."/>
            <person name="Daum C."/>
            <person name="Ramamoorthy G.K."/>
            <person name="Gryganskyi A."/>
            <person name="Culley D."/>
            <person name="Magnuson J.K."/>
            <person name="James T.Y."/>
            <person name="O'Malley M.A."/>
            <person name="Stajich J.E."/>
            <person name="Spatafora J.W."/>
            <person name="Visel A."/>
            <person name="Grigoriev I.V."/>
        </authorList>
    </citation>
    <scope>NUCLEOTIDE SEQUENCE [LARGE SCALE GENOMIC DNA]</scope>
    <source>
        <strain evidence="13 14">CBS 931.73</strain>
    </source>
</reference>
<dbReference type="GO" id="GO:0006811">
    <property type="term" value="P:monoatomic ion transport"/>
    <property type="evidence" value="ECO:0007669"/>
    <property type="project" value="UniProtKB-KW"/>
</dbReference>
<dbReference type="PANTHER" id="PTHR11972">
    <property type="entry name" value="NADPH OXIDASE"/>
    <property type="match status" value="1"/>
</dbReference>
<dbReference type="PANTHER" id="PTHR11972:SF153">
    <property type="entry name" value="SUPEROXIDE-GENERATING NADPH OXIDASE HEAVY CHAIN SUBUNIT A"/>
    <property type="match status" value="1"/>
</dbReference>
<evidence type="ECO:0000256" key="3">
    <source>
        <dbReference type="ARBA" id="ARBA00022692"/>
    </source>
</evidence>
<evidence type="ECO:0000256" key="5">
    <source>
        <dbReference type="ARBA" id="ARBA00022982"/>
    </source>
</evidence>
<feature type="transmembrane region" description="Helical" evidence="11">
    <location>
        <begin position="74"/>
        <end position="98"/>
    </location>
</feature>
<dbReference type="AlphaFoldDB" id="A0A1Y1Z188"/>
<dbReference type="Pfam" id="PF01794">
    <property type="entry name" value="Ferric_reduct"/>
    <property type="match status" value="1"/>
</dbReference>
<feature type="transmembrane region" description="Helical" evidence="11">
    <location>
        <begin position="31"/>
        <end position="54"/>
    </location>
</feature>
<feature type="transmembrane region" description="Helical" evidence="11">
    <location>
        <begin position="189"/>
        <end position="207"/>
    </location>
</feature>
<dbReference type="SFLD" id="SFLDG01168">
    <property type="entry name" value="Ferric_reductase_subgroup_(FRE"/>
    <property type="match status" value="1"/>
</dbReference>
<feature type="domain" description="FAD-binding FR-type" evidence="12">
    <location>
        <begin position="248"/>
        <end position="364"/>
    </location>
</feature>
<dbReference type="InterPro" id="IPR017927">
    <property type="entry name" value="FAD-bd_FR_type"/>
</dbReference>
<dbReference type="CDD" id="cd06186">
    <property type="entry name" value="NOX_Duox_like_FAD_NADP"/>
    <property type="match status" value="1"/>
</dbReference>
<dbReference type="Gene3D" id="2.40.30.10">
    <property type="entry name" value="Translation factors"/>
    <property type="match status" value="1"/>
</dbReference>
<comment type="caution">
    <text evidence="13">The sequence shown here is derived from an EMBL/GenBank/DDBJ whole genome shotgun (WGS) entry which is preliminary data.</text>
</comment>
<dbReference type="Gene3D" id="3.40.50.80">
    <property type="entry name" value="Nucleotide-binding domain of ferredoxin-NADP reductase (FNR) module"/>
    <property type="match status" value="1"/>
</dbReference>
<evidence type="ECO:0000256" key="7">
    <source>
        <dbReference type="ARBA" id="ARBA00023002"/>
    </source>
</evidence>
<dbReference type="GO" id="GO:0042554">
    <property type="term" value="P:superoxide anion generation"/>
    <property type="evidence" value="ECO:0007669"/>
    <property type="project" value="TreeGrafter"/>
</dbReference>
<dbReference type="FunFam" id="3.40.50.80:FF:000004">
    <property type="entry name" value="NADPH oxidase isoform 2"/>
    <property type="match status" value="1"/>
</dbReference>
<accession>A0A1Y1Z188</accession>
<dbReference type="SUPFAM" id="SSF52343">
    <property type="entry name" value="Ferredoxin reductase-like, C-terminal NADP-linked domain"/>
    <property type="match status" value="1"/>
</dbReference>
<dbReference type="InterPro" id="IPR013112">
    <property type="entry name" value="FAD-bd_8"/>
</dbReference>
<evidence type="ECO:0000256" key="1">
    <source>
        <dbReference type="ARBA" id="ARBA00004141"/>
    </source>
</evidence>
<dbReference type="InterPro" id="IPR050369">
    <property type="entry name" value="RBOH/FRE"/>
</dbReference>
<keyword evidence="6 11" id="KW-1133">Transmembrane helix</keyword>
<keyword evidence="4" id="KW-0479">Metal-binding</keyword>
<evidence type="ECO:0000259" key="12">
    <source>
        <dbReference type="PROSITE" id="PS51384"/>
    </source>
</evidence>
<dbReference type="GO" id="GO:0043020">
    <property type="term" value="C:NADPH oxidase complex"/>
    <property type="evidence" value="ECO:0007669"/>
    <property type="project" value="TreeGrafter"/>
</dbReference>
<keyword evidence="2" id="KW-0349">Heme</keyword>
<dbReference type="Proteomes" id="UP000193498">
    <property type="component" value="Unassembled WGS sequence"/>
</dbReference>
<comment type="subcellular location">
    <subcellularLocation>
        <location evidence="1">Membrane</location>
        <topology evidence="1">Multi-pass membrane protein</topology>
    </subcellularLocation>
</comment>
<dbReference type="Pfam" id="PF08022">
    <property type="entry name" value="FAD_binding_8"/>
    <property type="match status" value="1"/>
</dbReference>
<keyword evidence="8" id="KW-0408">Iron</keyword>
<protein>
    <submittedName>
        <fullName evidence="13">Ferric reductase like transmembrane component</fullName>
    </submittedName>
</protein>
<feature type="transmembrane region" description="Helical" evidence="11">
    <location>
        <begin position="152"/>
        <end position="177"/>
    </location>
</feature>
<evidence type="ECO:0000256" key="4">
    <source>
        <dbReference type="ARBA" id="ARBA00022723"/>
    </source>
</evidence>
<dbReference type="InterPro" id="IPR017938">
    <property type="entry name" value="Riboflavin_synthase-like_b-brl"/>
</dbReference>
<keyword evidence="3 11" id="KW-0812">Transmembrane</keyword>
<dbReference type="STRING" id="1314790.A0A1Y1Z188"/>
<dbReference type="InterPro" id="IPR039261">
    <property type="entry name" value="FNR_nucleotide-bd"/>
</dbReference>
<evidence type="ECO:0000256" key="9">
    <source>
        <dbReference type="ARBA" id="ARBA00023065"/>
    </source>
</evidence>
<keyword evidence="5" id="KW-0249">Electron transport</keyword>
<evidence type="ECO:0000256" key="10">
    <source>
        <dbReference type="ARBA" id="ARBA00023136"/>
    </source>
</evidence>
<proteinExistence type="predicted"/>
<dbReference type="SFLD" id="SFLDG01169">
    <property type="entry name" value="NADPH_oxidase_subgroup_(NOX)"/>
    <property type="match status" value="1"/>
</dbReference>
<dbReference type="SUPFAM" id="SSF63380">
    <property type="entry name" value="Riboflavin synthase domain-like"/>
    <property type="match status" value="1"/>
</dbReference>
<keyword evidence="9" id="KW-0813">Transport</keyword>
<dbReference type="GO" id="GO:0046872">
    <property type="term" value="F:metal ion binding"/>
    <property type="evidence" value="ECO:0007669"/>
    <property type="project" value="UniProtKB-KW"/>
</dbReference>
<organism evidence="13 14">
    <name type="scientific">Basidiobolus meristosporus CBS 931.73</name>
    <dbReference type="NCBI Taxonomy" id="1314790"/>
    <lineage>
        <taxon>Eukaryota</taxon>
        <taxon>Fungi</taxon>
        <taxon>Fungi incertae sedis</taxon>
        <taxon>Zoopagomycota</taxon>
        <taxon>Entomophthoromycotina</taxon>
        <taxon>Basidiobolomycetes</taxon>
        <taxon>Basidiobolales</taxon>
        <taxon>Basidiobolaceae</taxon>
        <taxon>Basidiobolus</taxon>
    </lineage>
</organism>
<dbReference type="PROSITE" id="PS51384">
    <property type="entry name" value="FAD_FR"/>
    <property type="match status" value="1"/>
</dbReference>
<dbReference type="EMBL" id="MCFE01000040">
    <property type="protein sequence ID" value="ORY03969.1"/>
    <property type="molecule type" value="Genomic_DNA"/>
</dbReference>
<keyword evidence="14" id="KW-1185">Reference proteome</keyword>
<dbReference type="OrthoDB" id="167398at2759"/>
<feature type="transmembrane region" description="Helical" evidence="11">
    <location>
        <begin position="119"/>
        <end position="140"/>
    </location>
</feature>
<evidence type="ECO:0000256" key="8">
    <source>
        <dbReference type="ARBA" id="ARBA00023004"/>
    </source>
</evidence>
<name>A0A1Y1Z188_9FUNG</name>
<gene>
    <name evidence="13" type="ORF">K493DRAFT_323006</name>
</gene>
<dbReference type="InterPro" id="IPR013130">
    <property type="entry name" value="Fe3_Rdtase_TM_dom"/>
</dbReference>
<evidence type="ECO:0000256" key="2">
    <source>
        <dbReference type="ARBA" id="ARBA00022617"/>
    </source>
</evidence>
<evidence type="ECO:0000256" key="6">
    <source>
        <dbReference type="ARBA" id="ARBA00022989"/>
    </source>
</evidence>
<evidence type="ECO:0000313" key="14">
    <source>
        <dbReference type="Proteomes" id="UP000193498"/>
    </source>
</evidence>
<evidence type="ECO:0000313" key="13">
    <source>
        <dbReference type="EMBL" id="ORY03969.1"/>
    </source>
</evidence>
<evidence type="ECO:0000256" key="11">
    <source>
        <dbReference type="SAM" id="Phobius"/>
    </source>
</evidence>
<dbReference type="SFLD" id="SFLDS00052">
    <property type="entry name" value="Ferric_Reductase_Domain"/>
    <property type="match status" value="1"/>
</dbReference>
<dbReference type="InParanoid" id="A0A1Y1Z188"/>
<dbReference type="InterPro" id="IPR013121">
    <property type="entry name" value="Fe_red_NAD-bd_6"/>
</dbReference>
<keyword evidence="10 11" id="KW-0472">Membrane</keyword>
<keyword evidence="9" id="KW-0406">Ion transport</keyword>
<dbReference type="Pfam" id="PF08030">
    <property type="entry name" value="NAD_binding_6"/>
    <property type="match status" value="1"/>
</dbReference>
<dbReference type="GO" id="GO:0016175">
    <property type="term" value="F:superoxide-generating NAD(P)H oxidase activity"/>
    <property type="evidence" value="ECO:0007669"/>
    <property type="project" value="TreeGrafter"/>
</dbReference>
<dbReference type="GO" id="GO:0006952">
    <property type="term" value="P:defense response"/>
    <property type="evidence" value="ECO:0007669"/>
    <property type="project" value="TreeGrafter"/>
</dbReference>
<keyword evidence="7" id="KW-0560">Oxidoreductase</keyword>